<dbReference type="PANTHER" id="PTHR22996:SF0">
    <property type="entry name" value="RE60872P-RELATED"/>
    <property type="match status" value="1"/>
</dbReference>
<feature type="region of interest" description="Disordered" evidence="2">
    <location>
        <begin position="202"/>
        <end position="224"/>
    </location>
</feature>
<dbReference type="GO" id="GO:0005737">
    <property type="term" value="C:cytoplasm"/>
    <property type="evidence" value="ECO:0007669"/>
    <property type="project" value="TreeGrafter"/>
</dbReference>
<feature type="region of interest" description="Disordered" evidence="2">
    <location>
        <begin position="146"/>
        <end position="177"/>
    </location>
</feature>
<reference evidence="4" key="1">
    <citation type="journal article" date="2020" name="Stud. Mycol.">
        <title>101 Dothideomycetes genomes: a test case for predicting lifestyles and emergence of pathogens.</title>
        <authorList>
            <person name="Haridas S."/>
            <person name="Albert R."/>
            <person name="Binder M."/>
            <person name="Bloem J."/>
            <person name="Labutti K."/>
            <person name="Salamov A."/>
            <person name="Andreopoulos B."/>
            <person name="Baker S."/>
            <person name="Barry K."/>
            <person name="Bills G."/>
            <person name="Bluhm B."/>
            <person name="Cannon C."/>
            <person name="Castanera R."/>
            <person name="Culley D."/>
            <person name="Daum C."/>
            <person name="Ezra D."/>
            <person name="Gonzalez J."/>
            <person name="Henrissat B."/>
            <person name="Kuo A."/>
            <person name="Liang C."/>
            <person name="Lipzen A."/>
            <person name="Lutzoni F."/>
            <person name="Magnuson J."/>
            <person name="Mondo S."/>
            <person name="Nolan M."/>
            <person name="Ohm R."/>
            <person name="Pangilinan J."/>
            <person name="Park H.-J."/>
            <person name="Ramirez L."/>
            <person name="Alfaro M."/>
            <person name="Sun H."/>
            <person name="Tritt A."/>
            <person name="Yoshinaga Y."/>
            <person name="Zwiers L.-H."/>
            <person name="Turgeon B."/>
            <person name="Goodwin S."/>
            <person name="Spatafora J."/>
            <person name="Crous P."/>
            <person name="Grigoriev I."/>
        </authorList>
    </citation>
    <scope>NUCLEOTIDE SEQUENCE</scope>
    <source>
        <strain evidence="4">CBS 109.77</strain>
    </source>
</reference>
<evidence type="ECO:0000313" key="4">
    <source>
        <dbReference type="EMBL" id="KAF2794385.1"/>
    </source>
</evidence>
<gene>
    <name evidence="4" type="ORF">K505DRAFT_304147</name>
</gene>
<feature type="domain" description="RING-type" evidence="3">
    <location>
        <begin position="530"/>
        <end position="577"/>
    </location>
</feature>
<dbReference type="InterPro" id="IPR013083">
    <property type="entry name" value="Znf_RING/FYVE/PHD"/>
</dbReference>
<sequence length="589" mass="64879">MGTLTADCPRLDTHCPHKLPTSCRLTSTPNCCACADNRVHSRNYAVYIDGVGFVQRGTRWQSYCWFCKEFWNNRLHATEPPLEASQTQIPSNPDQTAFLQRWFEYHQGYRIVRHADGTEDRIAVVGEPFRDVSPGFLPRTLEQLRNRVSNDASRPENRFGRDTASAEEQTEDTPQQSLEEALDSLLAGASDDDTEVAATQGAGEVAAADMPPSREATGLSRPLNRTEVHLQRARERLIRLFGTREDVQQDDYESPLSSMYNRAWDRYRQAEQRRETGEQVAPPSLDDLTPSERQEIEEQLLWGVLQESRRNIVEEHQMGNAGSYTPRDLSPIGDVPSISGITIPNFSSSSTDPSNTPPSTSAPPSASMTATSSSVFASASDSSPDLRTSLQQMTNRLSRLLEQHQMGNAGSYTPRDLSPIGDVPSISGITIPNFSSSSTDPSNTPPSTSVPPSASMTATSSSVFASASDSSPDLRTSLQQMTNRLSGLLITANAVVSAQEGLYPPEMSLDNQPDRPPALTDAEMTKNLSCQICYSQIADIAVLPCGHMVMCQWCADVVVPVKHSHTPQRVTKCPMCRRLVKQRFKIHMG</sequence>
<feature type="region of interest" description="Disordered" evidence="2">
    <location>
        <begin position="317"/>
        <end position="388"/>
    </location>
</feature>
<keyword evidence="1" id="KW-0863">Zinc-finger</keyword>
<keyword evidence="1" id="KW-0862">Zinc</keyword>
<proteinExistence type="predicted"/>
<evidence type="ECO:0000256" key="2">
    <source>
        <dbReference type="SAM" id="MobiDB-lite"/>
    </source>
</evidence>
<dbReference type="SMART" id="SM00184">
    <property type="entry name" value="RING"/>
    <property type="match status" value="1"/>
</dbReference>
<dbReference type="PANTHER" id="PTHR22996">
    <property type="entry name" value="MAHOGUNIN"/>
    <property type="match status" value="1"/>
</dbReference>
<feature type="region of interest" description="Disordered" evidence="2">
    <location>
        <begin position="270"/>
        <end position="290"/>
    </location>
</feature>
<dbReference type="SUPFAM" id="SSF57850">
    <property type="entry name" value="RING/U-box"/>
    <property type="match status" value="1"/>
</dbReference>
<dbReference type="Pfam" id="PF13920">
    <property type="entry name" value="zf-C3HC4_3"/>
    <property type="match status" value="1"/>
</dbReference>
<keyword evidence="1" id="KW-0479">Metal-binding</keyword>
<dbReference type="EMBL" id="MU001893">
    <property type="protein sequence ID" value="KAF2794385.1"/>
    <property type="molecule type" value="Genomic_DNA"/>
</dbReference>
<feature type="region of interest" description="Disordered" evidence="2">
    <location>
        <begin position="408"/>
        <end position="456"/>
    </location>
</feature>
<protein>
    <recommendedName>
        <fullName evidence="3">RING-type domain-containing protein</fullName>
    </recommendedName>
</protein>
<evidence type="ECO:0000259" key="3">
    <source>
        <dbReference type="PROSITE" id="PS50089"/>
    </source>
</evidence>
<dbReference type="GO" id="GO:0061630">
    <property type="term" value="F:ubiquitin protein ligase activity"/>
    <property type="evidence" value="ECO:0007669"/>
    <property type="project" value="UniProtKB-EC"/>
</dbReference>
<accession>A0A6A6XEQ7</accession>
<name>A0A6A6XEQ7_9PLEO</name>
<organism evidence="4 5">
    <name type="scientific">Melanomma pulvis-pyrius CBS 109.77</name>
    <dbReference type="NCBI Taxonomy" id="1314802"/>
    <lineage>
        <taxon>Eukaryota</taxon>
        <taxon>Fungi</taxon>
        <taxon>Dikarya</taxon>
        <taxon>Ascomycota</taxon>
        <taxon>Pezizomycotina</taxon>
        <taxon>Dothideomycetes</taxon>
        <taxon>Pleosporomycetidae</taxon>
        <taxon>Pleosporales</taxon>
        <taxon>Melanommataceae</taxon>
        <taxon>Melanomma</taxon>
    </lineage>
</organism>
<dbReference type="AlphaFoldDB" id="A0A6A6XEQ7"/>
<feature type="compositionally biased region" description="Low complexity" evidence="2">
    <location>
        <begin position="432"/>
        <end position="456"/>
    </location>
</feature>
<dbReference type="GO" id="GO:0008270">
    <property type="term" value="F:zinc ion binding"/>
    <property type="evidence" value="ECO:0007669"/>
    <property type="project" value="UniProtKB-KW"/>
</dbReference>
<evidence type="ECO:0000313" key="5">
    <source>
        <dbReference type="Proteomes" id="UP000799757"/>
    </source>
</evidence>
<dbReference type="Gene3D" id="3.30.40.10">
    <property type="entry name" value="Zinc/RING finger domain, C3HC4 (zinc finger)"/>
    <property type="match status" value="1"/>
</dbReference>
<dbReference type="GO" id="GO:0016567">
    <property type="term" value="P:protein ubiquitination"/>
    <property type="evidence" value="ECO:0007669"/>
    <property type="project" value="TreeGrafter"/>
</dbReference>
<dbReference type="InterPro" id="IPR001841">
    <property type="entry name" value="Znf_RING"/>
</dbReference>
<dbReference type="InterPro" id="IPR045194">
    <property type="entry name" value="MGRN1/RNF157-like"/>
</dbReference>
<dbReference type="OrthoDB" id="1711136at2759"/>
<keyword evidence="5" id="KW-1185">Reference proteome</keyword>
<evidence type="ECO:0000256" key="1">
    <source>
        <dbReference type="PROSITE-ProRule" id="PRU00175"/>
    </source>
</evidence>
<dbReference type="PROSITE" id="PS50089">
    <property type="entry name" value="ZF_RING_2"/>
    <property type="match status" value="1"/>
</dbReference>
<dbReference type="Proteomes" id="UP000799757">
    <property type="component" value="Unassembled WGS sequence"/>
</dbReference>
<feature type="compositionally biased region" description="Low complexity" evidence="2">
    <location>
        <begin position="344"/>
        <end position="383"/>
    </location>
</feature>